<dbReference type="InterPro" id="IPR046342">
    <property type="entry name" value="CBS_dom_sf"/>
</dbReference>
<accession>A0A3D1JEX9</accession>
<dbReference type="SUPFAM" id="SSF54631">
    <property type="entry name" value="CBS-domain pair"/>
    <property type="match status" value="1"/>
</dbReference>
<name>A0A3D1JEX9_9CHLR</name>
<keyword evidence="1 2" id="KW-0129">CBS domain</keyword>
<comment type="caution">
    <text evidence="4">The sequence shown here is derived from an EMBL/GenBank/DDBJ whole genome shotgun (WGS) entry which is preliminary data.</text>
</comment>
<organism evidence="4 5">
    <name type="scientific">Anaerolinea thermolimosa</name>
    <dbReference type="NCBI Taxonomy" id="229919"/>
    <lineage>
        <taxon>Bacteria</taxon>
        <taxon>Bacillati</taxon>
        <taxon>Chloroflexota</taxon>
        <taxon>Anaerolineae</taxon>
        <taxon>Anaerolineales</taxon>
        <taxon>Anaerolineaceae</taxon>
        <taxon>Anaerolinea</taxon>
    </lineage>
</organism>
<protein>
    <submittedName>
        <fullName evidence="4">CBS domain-containing protein</fullName>
    </submittedName>
</protein>
<evidence type="ECO:0000259" key="3">
    <source>
        <dbReference type="PROSITE" id="PS51371"/>
    </source>
</evidence>
<dbReference type="AlphaFoldDB" id="A0A3D1JEX9"/>
<dbReference type="EMBL" id="DPBP01000020">
    <property type="protein sequence ID" value="HCE17053.1"/>
    <property type="molecule type" value="Genomic_DNA"/>
</dbReference>
<dbReference type="PROSITE" id="PS51371">
    <property type="entry name" value="CBS"/>
    <property type="match status" value="2"/>
</dbReference>
<feature type="domain" description="CBS" evidence="3">
    <location>
        <begin position="7"/>
        <end position="64"/>
    </location>
</feature>
<dbReference type="PANTHER" id="PTHR43080:SF2">
    <property type="entry name" value="CBS DOMAIN-CONTAINING PROTEIN"/>
    <property type="match status" value="1"/>
</dbReference>
<evidence type="ECO:0000256" key="2">
    <source>
        <dbReference type="PROSITE-ProRule" id="PRU00703"/>
    </source>
</evidence>
<dbReference type="Proteomes" id="UP000264141">
    <property type="component" value="Unassembled WGS sequence"/>
</dbReference>
<dbReference type="InterPro" id="IPR051257">
    <property type="entry name" value="Diverse_CBS-Domain"/>
</dbReference>
<gene>
    <name evidence="4" type="ORF">DEQ80_04260</name>
</gene>
<dbReference type="Gene3D" id="3.90.1280.20">
    <property type="match status" value="1"/>
</dbReference>
<evidence type="ECO:0000256" key="1">
    <source>
        <dbReference type="ARBA" id="ARBA00023122"/>
    </source>
</evidence>
<sequence>MKISACMKRKVISIPAHATLREAAARLVAHHIGMLPVVDEAMHPVGVVALKDLLNLSMPDFVRLVEHLDFVHEFGAVESFIPDAATLARPVKDYMRPVTTVKEECGLLRAFAIMLKHDLHDLPVVDEQGRLTGIASRVDIGTAILATWSHG</sequence>
<evidence type="ECO:0000313" key="5">
    <source>
        <dbReference type="Proteomes" id="UP000264141"/>
    </source>
</evidence>
<reference evidence="4 5" key="1">
    <citation type="journal article" date="2018" name="Nat. Biotechnol.">
        <title>A standardized bacterial taxonomy based on genome phylogeny substantially revises the tree of life.</title>
        <authorList>
            <person name="Parks D.H."/>
            <person name="Chuvochina M."/>
            <person name="Waite D.W."/>
            <person name="Rinke C."/>
            <person name="Skarshewski A."/>
            <person name="Chaumeil P.A."/>
            <person name="Hugenholtz P."/>
        </authorList>
    </citation>
    <scope>NUCLEOTIDE SEQUENCE [LARGE SCALE GENOMIC DNA]</scope>
    <source>
        <strain evidence="4">UBA8781</strain>
    </source>
</reference>
<dbReference type="InterPro" id="IPR000644">
    <property type="entry name" value="CBS_dom"/>
</dbReference>
<dbReference type="STRING" id="229919.GCA_001050195_02965"/>
<dbReference type="Pfam" id="PF00571">
    <property type="entry name" value="CBS"/>
    <property type="match status" value="2"/>
</dbReference>
<feature type="domain" description="CBS" evidence="3">
    <location>
        <begin position="94"/>
        <end position="151"/>
    </location>
</feature>
<dbReference type="PANTHER" id="PTHR43080">
    <property type="entry name" value="CBS DOMAIN-CONTAINING PROTEIN CBSX3, MITOCHONDRIAL"/>
    <property type="match status" value="1"/>
</dbReference>
<evidence type="ECO:0000313" key="4">
    <source>
        <dbReference type="EMBL" id="HCE17053.1"/>
    </source>
</evidence>
<dbReference type="SMART" id="SM00116">
    <property type="entry name" value="CBS"/>
    <property type="match status" value="2"/>
</dbReference>
<proteinExistence type="predicted"/>
<dbReference type="OrthoDB" id="9790355at2"/>
<dbReference type="Gene3D" id="3.10.580.10">
    <property type="entry name" value="CBS-domain"/>
    <property type="match status" value="1"/>
</dbReference>